<evidence type="ECO:0000313" key="2">
    <source>
        <dbReference type="Proteomes" id="UP000537825"/>
    </source>
</evidence>
<keyword evidence="2" id="KW-1185">Reference proteome</keyword>
<reference evidence="1 2" key="1">
    <citation type="submission" date="2020-01" db="EMBL/GenBank/DDBJ databases">
        <title>The draft genome sequence of Corallococcus exiguus DSM 14696.</title>
        <authorList>
            <person name="Zhang X."/>
            <person name="Zhu H."/>
        </authorList>
    </citation>
    <scope>NUCLEOTIDE SEQUENCE [LARGE SCALE GENOMIC DNA]</scope>
    <source>
        <strain evidence="1 2">DSM 14696</strain>
    </source>
</reference>
<organism evidence="1 2">
    <name type="scientific">Corallococcus exiguus</name>
    <dbReference type="NCBI Taxonomy" id="83462"/>
    <lineage>
        <taxon>Bacteria</taxon>
        <taxon>Pseudomonadati</taxon>
        <taxon>Myxococcota</taxon>
        <taxon>Myxococcia</taxon>
        <taxon>Myxococcales</taxon>
        <taxon>Cystobacterineae</taxon>
        <taxon>Myxococcaceae</taxon>
        <taxon>Corallococcus</taxon>
    </lineage>
</organism>
<accession>A0A7X4YGW4</accession>
<protein>
    <submittedName>
        <fullName evidence="1">Uncharacterized protein</fullName>
    </submittedName>
</protein>
<dbReference type="EMBL" id="JAAAPK010000012">
    <property type="protein sequence ID" value="NBC45144.1"/>
    <property type="molecule type" value="Genomic_DNA"/>
</dbReference>
<sequence length="105" mass="10959">MAWQPQGSGSYSLRVSGGGGNIPLLAQDGTVTPAPTLVSKTRTSANKAIRVGHILGNCDVANVTLALNVPSRVIDGFGWVNLGAYTSRSFTVIKGPISHTPWTEP</sequence>
<proteinExistence type="predicted"/>
<comment type="caution">
    <text evidence="1">The sequence shown here is derived from an EMBL/GenBank/DDBJ whole genome shotgun (WGS) entry which is preliminary data.</text>
</comment>
<dbReference type="AlphaFoldDB" id="A0A7X4YGW4"/>
<dbReference type="RefSeq" id="WP_139922538.1">
    <property type="nucleotide sequence ID" value="NZ_CBCSLE010000224.1"/>
</dbReference>
<evidence type="ECO:0000313" key="1">
    <source>
        <dbReference type="EMBL" id="NBC45144.1"/>
    </source>
</evidence>
<name>A0A7X4YGW4_9BACT</name>
<dbReference type="Proteomes" id="UP000537825">
    <property type="component" value="Unassembled WGS sequence"/>
</dbReference>
<gene>
    <name evidence="1" type="ORF">GTZ93_35625</name>
</gene>